<dbReference type="AlphaFoldDB" id="A0A9N9J615"/>
<comment type="caution">
    <text evidence="2">The sequence shown here is derived from an EMBL/GenBank/DDBJ whole genome shotgun (WGS) entry which is preliminary data.</text>
</comment>
<proteinExistence type="predicted"/>
<sequence length="107" mass="12285">MSWDQVDSALIVQSFNNDYVFESLEESNNSETVHNLTQDTGSNNEDDESVCDLTQDIDSDINTNEINQVQSTLDEFNCGDEVVNIQESEKEENNTYYEDKSINRVFK</sequence>
<dbReference type="OrthoDB" id="2472447at2759"/>
<evidence type="ECO:0000256" key="1">
    <source>
        <dbReference type="SAM" id="MobiDB-lite"/>
    </source>
</evidence>
<dbReference type="EMBL" id="CAJVPZ010043401">
    <property type="protein sequence ID" value="CAG8765628.1"/>
    <property type="molecule type" value="Genomic_DNA"/>
</dbReference>
<accession>A0A9N9J615</accession>
<evidence type="ECO:0000313" key="3">
    <source>
        <dbReference type="Proteomes" id="UP000789396"/>
    </source>
</evidence>
<evidence type="ECO:0000313" key="2">
    <source>
        <dbReference type="EMBL" id="CAG8765628.1"/>
    </source>
</evidence>
<gene>
    <name evidence="2" type="ORF">RFULGI_LOCUS14658</name>
</gene>
<feature type="compositionally biased region" description="Polar residues" evidence="1">
    <location>
        <begin position="26"/>
        <end position="43"/>
    </location>
</feature>
<dbReference type="Proteomes" id="UP000789396">
    <property type="component" value="Unassembled WGS sequence"/>
</dbReference>
<feature type="region of interest" description="Disordered" evidence="1">
    <location>
        <begin position="26"/>
        <end position="48"/>
    </location>
</feature>
<feature type="non-terminal residue" evidence="2">
    <location>
        <position position="107"/>
    </location>
</feature>
<protein>
    <submittedName>
        <fullName evidence="2">17042_t:CDS:1</fullName>
    </submittedName>
</protein>
<name>A0A9N9J615_9GLOM</name>
<organism evidence="2 3">
    <name type="scientific">Racocetra fulgida</name>
    <dbReference type="NCBI Taxonomy" id="60492"/>
    <lineage>
        <taxon>Eukaryota</taxon>
        <taxon>Fungi</taxon>
        <taxon>Fungi incertae sedis</taxon>
        <taxon>Mucoromycota</taxon>
        <taxon>Glomeromycotina</taxon>
        <taxon>Glomeromycetes</taxon>
        <taxon>Diversisporales</taxon>
        <taxon>Gigasporaceae</taxon>
        <taxon>Racocetra</taxon>
    </lineage>
</organism>
<reference evidence="2" key="1">
    <citation type="submission" date="2021-06" db="EMBL/GenBank/DDBJ databases">
        <authorList>
            <person name="Kallberg Y."/>
            <person name="Tangrot J."/>
            <person name="Rosling A."/>
        </authorList>
    </citation>
    <scope>NUCLEOTIDE SEQUENCE</scope>
    <source>
        <strain evidence="2">IN212</strain>
    </source>
</reference>
<keyword evidence="3" id="KW-1185">Reference proteome</keyword>